<accession>A0A7R9LXX2</accession>
<evidence type="ECO:0000256" key="2">
    <source>
        <dbReference type="ARBA" id="ARBA00022833"/>
    </source>
</evidence>
<dbReference type="EMBL" id="CAJPVJ010003297">
    <property type="protein sequence ID" value="CAG2167387.1"/>
    <property type="molecule type" value="Genomic_DNA"/>
</dbReference>
<evidence type="ECO:0000313" key="5">
    <source>
        <dbReference type="EMBL" id="CAD7648705.1"/>
    </source>
</evidence>
<dbReference type="SUPFAM" id="SSF49599">
    <property type="entry name" value="TRAF domain-like"/>
    <property type="match status" value="1"/>
</dbReference>
<keyword evidence="6" id="KW-1185">Reference proteome</keyword>
<keyword evidence="2" id="KW-0862">Zinc</keyword>
<dbReference type="PROSITE" id="PS50089">
    <property type="entry name" value="ZF_RING_2"/>
    <property type="match status" value="1"/>
</dbReference>
<dbReference type="Proteomes" id="UP000728032">
    <property type="component" value="Unassembled WGS sequence"/>
</dbReference>
<feature type="domain" description="RING-type" evidence="4">
    <location>
        <begin position="22"/>
        <end position="61"/>
    </location>
</feature>
<dbReference type="GO" id="GO:0008270">
    <property type="term" value="F:zinc ion binding"/>
    <property type="evidence" value="ECO:0007669"/>
    <property type="project" value="UniProtKB-KW"/>
</dbReference>
<dbReference type="PANTHER" id="PTHR10131">
    <property type="entry name" value="TNF RECEPTOR ASSOCIATED FACTOR"/>
    <property type="match status" value="1"/>
</dbReference>
<dbReference type="InterPro" id="IPR001841">
    <property type="entry name" value="Znf_RING"/>
</dbReference>
<dbReference type="Gene3D" id="3.30.40.10">
    <property type="entry name" value="Zinc/RING finger domain, C3HC4 (zinc finger)"/>
    <property type="match status" value="2"/>
</dbReference>
<dbReference type="OrthoDB" id="6506853at2759"/>
<proteinExistence type="predicted"/>
<keyword evidence="1 3" id="KW-0863">Zinc-finger</keyword>
<protein>
    <recommendedName>
        <fullName evidence="4">RING-type domain-containing protein</fullName>
    </recommendedName>
</protein>
<dbReference type="GO" id="GO:0016567">
    <property type="term" value="P:protein ubiquitination"/>
    <property type="evidence" value="ECO:0007669"/>
    <property type="project" value="InterPro"/>
</dbReference>
<evidence type="ECO:0000313" key="6">
    <source>
        <dbReference type="Proteomes" id="UP000728032"/>
    </source>
</evidence>
<reference evidence="5" key="1">
    <citation type="submission" date="2020-11" db="EMBL/GenBank/DDBJ databases">
        <authorList>
            <person name="Tran Van P."/>
        </authorList>
    </citation>
    <scope>NUCLEOTIDE SEQUENCE</scope>
</reference>
<sequence>MSGYSIDRFVNLSETDRNELTCSICQDILCCPVVSPCCLQMYCEGCIHEWLQTNNTCPHDRKALTNSGLTRPPRALVNILQNLKISCDYKDKGCGEVVKLENLTRHTVSCKFNIKKCSKCTCTEKPDQISQACHQRELKILPKIQRSMMLQY</sequence>
<keyword evidence="1 3" id="KW-0479">Metal-binding</keyword>
<evidence type="ECO:0000259" key="4">
    <source>
        <dbReference type="PROSITE" id="PS50089"/>
    </source>
</evidence>
<dbReference type="Pfam" id="PF04564">
    <property type="entry name" value="U-box"/>
    <property type="match status" value="1"/>
</dbReference>
<dbReference type="InterPro" id="IPR013083">
    <property type="entry name" value="Znf_RING/FYVE/PHD"/>
</dbReference>
<gene>
    <name evidence="5" type="ORF">ONB1V03_LOCUS6894</name>
</gene>
<dbReference type="GO" id="GO:0004842">
    <property type="term" value="F:ubiquitin-protein transferase activity"/>
    <property type="evidence" value="ECO:0007669"/>
    <property type="project" value="InterPro"/>
</dbReference>
<dbReference type="SUPFAM" id="SSF57850">
    <property type="entry name" value="RING/U-box"/>
    <property type="match status" value="1"/>
</dbReference>
<dbReference type="AlphaFoldDB" id="A0A7R9LXX2"/>
<name>A0A7R9LXX2_9ACAR</name>
<dbReference type="EMBL" id="OC918122">
    <property type="protein sequence ID" value="CAD7648705.1"/>
    <property type="molecule type" value="Genomic_DNA"/>
</dbReference>
<evidence type="ECO:0000256" key="1">
    <source>
        <dbReference type="ARBA" id="ARBA00022771"/>
    </source>
</evidence>
<dbReference type="InterPro" id="IPR003613">
    <property type="entry name" value="Ubox_domain"/>
</dbReference>
<evidence type="ECO:0000256" key="3">
    <source>
        <dbReference type="PROSITE-ProRule" id="PRU00175"/>
    </source>
</evidence>
<organism evidence="5">
    <name type="scientific">Oppiella nova</name>
    <dbReference type="NCBI Taxonomy" id="334625"/>
    <lineage>
        <taxon>Eukaryota</taxon>
        <taxon>Metazoa</taxon>
        <taxon>Ecdysozoa</taxon>
        <taxon>Arthropoda</taxon>
        <taxon>Chelicerata</taxon>
        <taxon>Arachnida</taxon>
        <taxon>Acari</taxon>
        <taxon>Acariformes</taxon>
        <taxon>Sarcoptiformes</taxon>
        <taxon>Oribatida</taxon>
        <taxon>Brachypylina</taxon>
        <taxon>Oppioidea</taxon>
        <taxon>Oppiidae</taxon>
        <taxon>Oppiella</taxon>
    </lineage>
</organism>
<dbReference type="PANTHER" id="PTHR10131:SF94">
    <property type="entry name" value="TNF RECEPTOR-ASSOCIATED FACTOR 4"/>
    <property type="match status" value="1"/>
</dbReference>